<accession>A0A2N7VS48</accession>
<name>A0A2N7VS48_9BURK</name>
<keyword evidence="2" id="KW-1185">Reference proteome</keyword>
<dbReference type="RefSeq" id="WP_102645495.1">
    <property type="nucleotide sequence ID" value="NZ_PNYA01000009.1"/>
</dbReference>
<gene>
    <name evidence="1" type="ORF">C0Z18_11230</name>
</gene>
<sequence length="107" mass="12030">MRQISSSITFEITPGETLPMMVAHSTRLSVHGAPVWVTRSNDVEDYWLEPGHSLRLRPGERLWLSGEGPKAACVAFVAPLRRTAMLADLGRALSEWWAARWSGWRTV</sequence>
<dbReference type="AlphaFoldDB" id="A0A2N7VS48"/>
<organism evidence="1 2">
    <name type="scientific">Trinickia dabaoshanensis</name>
    <dbReference type="NCBI Taxonomy" id="564714"/>
    <lineage>
        <taxon>Bacteria</taxon>
        <taxon>Pseudomonadati</taxon>
        <taxon>Pseudomonadota</taxon>
        <taxon>Betaproteobacteria</taxon>
        <taxon>Burkholderiales</taxon>
        <taxon>Burkholderiaceae</taxon>
        <taxon>Trinickia</taxon>
    </lineage>
</organism>
<reference evidence="1 2" key="1">
    <citation type="submission" date="2018-01" db="EMBL/GenBank/DDBJ databases">
        <title>Whole genome analyses suggest that Burkholderia sensu lato contains two further novel genera in the rhizoxinica-symbiotica group Mycetohabitans gen. nov., and Trinickia gen. nov.: implications for the evolution of diazotrophy and nodulation in the Burkholderiaceae.</title>
        <authorList>
            <person name="Estrada-de los Santos P."/>
            <person name="Palmer M."/>
            <person name="Chavez-Ramirez B."/>
            <person name="Beukes C."/>
            <person name="Steenkamp E.T."/>
            <person name="Hirsch A.M."/>
            <person name="Manyaka P."/>
            <person name="Maluk M."/>
            <person name="Lafos M."/>
            <person name="Crook M."/>
            <person name="Gross E."/>
            <person name="Simon M.F."/>
            <person name="Bueno dos Reis Junior F."/>
            <person name="Poole P.S."/>
            <person name="Venter S.N."/>
            <person name="James E.K."/>
        </authorList>
    </citation>
    <scope>NUCLEOTIDE SEQUENCE [LARGE SCALE GENOMIC DNA]</scope>
    <source>
        <strain evidence="1 2">GIMN1.004</strain>
    </source>
</reference>
<dbReference type="InterPro" id="IPR021317">
    <property type="entry name" value="DUF2917"/>
</dbReference>
<proteinExistence type="predicted"/>
<protein>
    <recommendedName>
        <fullName evidence="3">DUF2917 domain-containing protein</fullName>
    </recommendedName>
</protein>
<comment type="caution">
    <text evidence="1">The sequence shown here is derived from an EMBL/GenBank/DDBJ whole genome shotgun (WGS) entry which is preliminary data.</text>
</comment>
<evidence type="ECO:0000313" key="2">
    <source>
        <dbReference type="Proteomes" id="UP000235616"/>
    </source>
</evidence>
<evidence type="ECO:0008006" key="3">
    <source>
        <dbReference type="Google" id="ProtNLM"/>
    </source>
</evidence>
<dbReference type="Proteomes" id="UP000235616">
    <property type="component" value="Unassembled WGS sequence"/>
</dbReference>
<dbReference type="EMBL" id="PNYA01000009">
    <property type="protein sequence ID" value="PMS19988.1"/>
    <property type="molecule type" value="Genomic_DNA"/>
</dbReference>
<dbReference type="Pfam" id="PF11142">
    <property type="entry name" value="DUF2917"/>
    <property type="match status" value="1"/>
</dbReference>
<evidence type="ECO:0000313" key="1">
    <source>
        <dbReference type="EMBL" id="PMS19988.1"/>
    </source>
</evidence>
<dbReference type="OrthoDB" id="9005660at2"/>